<accession>A0A852T1I5</accession>
<dbReference type="Proteomes" id="UP000589620">
    <property type="component" value="Unassembled WGS sequence"/>
</dbReference>
<proteinExistence type="predicted"/>
<protein>
    <submittedName>
        <fullName evidence="2">Quinol monooxygenase YgiN</fullName>
    </submittedName>
</protein>
<dbReference type="InterPro" id="IPR007138">
    <property type="entry name" value="ABM_dom"/>
</dbReference>
<feature type="domain" description="ABM" evidence="1">
    <location>
        <begin position="6"/>
        <end position="70"/>
    </location>
</feature>
<dbReference type="AlphaFoldDB" id="A0A852T1I5"/>
<gene>
    <name evidence="2" type="ORF">BJ963_002526</name>
</gene>
<dbReference type="GO" id="GO:0004497">
    <property type="term" value="F:monooxygenase activity"/>
    <property type="evidence" value="ECO:0007669"/>
    <property type="project" value="UniProtKB-KW"/>
</dbReference>
<evidence type="ECO:0000313" key="3">
    <source>
        <dbReference type="Proteomes" id="UP000589620"/>
    </source>
</evidence>
<dbReference type="InterPro" id="IPR011008">
    <property type="entry name" value="Dimeric_a/b-barrel"/>
</dbReference>
<reference evidence="2 3" key="1">
    <citation type="submission" date="2020-07" db="EMBL/GenBank/DDBJ databases">
        <title>Sequencing the genomes of 1000 actinobacteria strains.</title>
        <authorList>
            <person name="Klenk H.-P."/>
        </authorList>
    </citation>
    <scope>NUCLEOTIDE SEQUENCE [LARGE SCALE GENOMIC DNA]</scope>
    <source>
        <strain evidence="2 3">DSM 23871</strain>
    </source>
</reference>
<evidence type="ECO:0000259" key="1">
    <source>
        <dbReference type="Pfam" id="PF03992"/>
    </source>
</evidence>
<dbReference type="SUPFAM" id="SSF54909">
    <property type="entry name" value="Dimeric alpha+beta barrel"/>
    <property type="match status" value="1"/>
</dbReference>
<dbReference type="EMBL" id="JACCBJ010000001">
    <property type="protein sequence ID" value="NYD75007.1"/>
    <property type="molecule type" value="Genomic_DNA"/>
</dbReference>
<keyword evidence="3" id="KW-1185">Reference proteome</keyword>
<dbReference type="Pfam" id="PF03992">
    <property type="entry name" value="ABM"/>
    <property type="match status" value="1"/>
</dbReference>
<dbReference type="Gene3D" id="3.30.70.100">
    <property type="match status" value="1"/>
</dbReference>
<sequence>MATVMGIARFVFHAGAVDEFTRLSRQCVQIVEQEDTGTTRYEVYLNADRTEAIVIEEYVDAAAFFDHLAHVGPDLMAAISKTGTLTGEVLGSPSADLRERLANAPVSLFAPHLRAIT</sequence>
<organism evidence="2 3">
    <name type="scientific">Leifsonia soli</name>
    <dbReference type="NCBI Taxonomy" id="582665"/>
    <lineage>
        <taxon>Bacteria</taxon>
        <taxon>Bacillati</taxon>
        <taxon>Actinomycetota</taxon>
        <taxon>Actinomycetes</taxon>
        <taxon>Micrococcales</taxon>
        <taxon>Microbacteriaceae</taxon>
        <taxon>Leifsonia</taxon>
    </lineage>
</organism>
<name>A0A852T1I5_9MICO</name>
<keyword evidence="2" id="KW-0503">Monooxygenase</keyword>
<dbReference type="RefSeq" id="WP_344141942.1">
    <property type="nucleotide sequence ID" value="NZ_BAAAPX010000001.1"/>
</dbReference>
<comment type="caution">
    <text evidence="2">The sequence shown here is derived from an EMBL/GenBank/DDBJ whole genome shotgun (WGS) entry which is preliminary data.</text>
</comment>
<keyword evidence="2" id="KW-0560">Oxidoreductase</keyword>
<evidence type="ECO:0000313" key="2">
    <source>
        <dbReference type="EMBL" id="NYD75007.1"/>
    </source>
</evidence>